<organism evidence="3 4">
    <name type="scientific">Elaphomyces granulatus</name>
    <dbReference type="NCBI Taxonomy" id="519963"/>
    <lineage>
        <taxon>Eukaryota</taxon>
        <taxon>Fungi</taxon>
        <taxon>Dikarya</taxon>
        <taxon>Ascomycota</taxon>
        <taxon>Pezizomycotina</taxon>
        <taxon>Eurotiomycetes</taxon>
        <taxon>Eurotiomycetidae</taxon>
        <taxon>Eurotiales</taxon>
        <taxon>Elaphomycetaceae</taxon>
        <taxon>Elaphomyces</taxon>
    </lineage>
</organism>
<dbReference type="SMART" id="SM01083">
    <property type="entry name" value="Cir_N"/>
    <property type="match status" value="1"/>
</dbReference>
<evidence type="ECO:0000256" key="1">
    <source>
        <dbReference type="SAM" id="MobiDB-lite"/>
    </source>
</evidence>
<dbReference type="EMBL" id="NPHW01002423">
    <property type="protein sequence ID" value="OXV11543.1"/>
    <property type="molecule type" value="Genomic_DNA"/>
</dbReference>
<keyword evidence="4" id="KW-1185">Reference proteome</keyword>
<dbReference type="InterPro" id="IPR019339">
    <property type="entry name" value="CIR_N_dom"/>
</dbReference>
<dbReference type="PANTHER" id="PTHR22093:SF0">
    <property type="entry name" value="LEUKOCYTE RECEPTOR CLUSTER MEMBER 1"/>
    <property type="match status" value="1"/>
</dbReference>
<dbReference type="Proteomes" id="UP000243515">
    <property type="component" value="Unassembled WGS sequence"/>
</dbReference>
<feature type="domain" description="CBF1-interacting co-repressor CIR N-terminal" evidence="2">
    <location>
        <begin position="10"/>
        <end position="46"/>
    </location>
</feature>
<evidence type="ECO:0000313" key="4">
    <source>
        <dbReference type="Proteomes" id="UP000243515"/>
    </source>
</evidence>
<feature type="compositionally biased region" description="Basic and acidic residues" evidence="1">
    <location>
        <begin position="72"/>
        <end position="84"/>
    </location>
</feature>
<dbReference type="AlphaFoldDB" id="A0A232M568"/>
<feature type="compositionally biased region" description="Basic and acidic residues" evidence="1">
    <location>
        <begin position="248"/>
        <end position="282"/>
    </location>
</feature>
<feature type="compositionally biased region" description="Basic and acidic residues" evidence="1">
    <location>
        <begin position="332"/>
        <end position="358"/>
    </location>
</feature>
<feature type="region of interest" description="Disordered" evidence="1">
    <location>
        <begin position="32"/>
        <end position="103"/>
    </location>
</feature>
<accession>A0A232M568</accession>
<name>A0A232M568_9EURO</name>
<dbReference type="PANTHER" id="PTHR22093">
    <property type="entry name" value="LEUKOCYTE RECEPTOR CLUSTER LRC MEMBER 1"/>
    <property type="match status" value="1"/>
</dbReference>
<gene>
    <name evidence="3" type="ORF">Egran_00695</name>
</gene>
<sequence>MPLHLLGKKSWNVYKPENVARVRRDEAQAKALEEETERRMQEADAERRIQILRGQRPSTSPPPTLSAQEQAPSRKDKGYGDDASRHRKRRRLAGENDTDRDIRQAKEDAALVLTKRDELLATSCRSNRDGADNTPIIDSAGHINLFTAEMAHNRRAQKHPEAEPEPGAAKKGRECEEQYTLRFSNAAGLKESASQKPWYSSSVHEVSAFEEMPQKDVWGNEDPMRKDREKSRLSANDPLAGMKRGVRQLKEVERERNKWQKERKRELEMLNIEGGREKDVRKSRQKPSRSRSHEPSDSLEGFSLDTVPEETRQEKERQKKHSPHHHRRKRHHQEDAHGRSVSNEHHLPSRHRDEERRSREHNHSHRSHKSRA</sequence>
<feature type="compositionally biased region" description="Basic residues" evidence="1">
    <location>
        <begin position="318"/>
        <end position="331"/>
    </location>
</feature>
<dbReference type="InterPro" id="IPR039875">
    <property type="entry name" value="LENG1-like"/>
</dbReference>
<feature type="region of interest" description="Disordered" evidence="1">
    <location>
        <begin position="214"/>
        <end position="372"/>
    </location>
</feature>
<feature type="compositionally biased region" description="Basic and acidic residues" evidence="1">
    <location>
        <begin position="222"/>
        <end position="232"/>
    </location>
</feature>
<dbReference type="OrthoDB" id="2159131at2759"/>
<evidence type="ECO:0000313" key="3">
    <source>
        <dbReference type="EMBL" id="OXV11543.1"/>
    </source>
</evidence>
<protein>
    <recommendedName>
        <fullName evidence="2">CBF1-interacting co-repressor CIR N-terminal domain-containing protein</fullName>
    </recommendedName>
</protein>
<evidence type="ECO:0000259" key="2">
    <source>
        <dbReference type="SMART" id="SM01083"/>
    </source>
</evidence>
<proteinExistence type="predicted"/>
<reference evidence="3 4" key="1">
    <citation type="journal article" date="2015" name="Environ. Microbiol.">
        <title>Metagenome sequence of Elaphomyces granulatus from sporocarp tissue reveals Ascomycota ectomycorrhizal fingerprints of genome expansion and a Proteobacteria-rich microbiome.</title>
        <authorList>
            <person name="Quandt C.A."/>
            <person name="Kohler A."/>
            <person name="Hesse C.N."/>
            <person name="Sharpton T.J."/>
            <person name="Martin F."/>
            <person name="Spatafora J.W."/>
        </authorList>
    </citation>
    <scope>NUCLEOTIDE SEQUENCE [LARGE SCALE GENOMIC DNA]</scope>
    <source>
        <strain evidence="3 4">OSC145934</strain>
    </source>
</reference>
<feature type="region of interest" description="Disordered" evidence="1">
    <location>
        <begin position="153"/>
        <end position="174"/>
    </location>
</feature>
<feature type="compositionally biased region" description="Basic residues" evidence="1">
    <location>
        <begin position="359"/>
        <end position="372"/>
    </location>
</feature>
<comment type="caution">
    <text evidence="3">The sequence shown here is derived from an EMBL/GenBank/DDBJ whole genome shotgun (WGS) entry which is preliminary data.</text>
</comment>
<feature type="compositionally biased region" description="Basic and acidic residues" evidence="1">
    <location>
        <begin position="32"/>
        <end position="49"/>
    </location>
</feature>
<feature type="compositionally biased region" description="Basic and acidic residues" evidence="1">
    <location>
        <begin position="92"/>
        <end position="103"/>
    </location>
</feature>